<comment type="caution">
    <text evidence="2">The sequence shown here is derived from an EMBL/GenBank/DDBJ whole genome shotgun (WGS) entry which is preliminary data.</text>
</comment>
<proteinExistence type="predicted"/>
<protein>
    <submittedName>
        <fullName evidence="2">Uncharacterized protein</fullName>
    </submittedName>
</protein>
<feature type="compositionally biased region" description="Low complexity" evidence="1">
    <location>
        <begin position="206"/>
        <end position="220"/>
    </location>
</feature>
<reference evidence="2 3" key="1">
    <citation type="journal article" date="2022" name="Allergy">
        <title>Genome assembly and annotation of Periplaneta americana reveal a comprehensive cockroach allergen profile.</title>
        <authorList>
            <person name="Wang L."/>
            <person name="Xiong Q."/>
            <person name="Saelim N."/>
            <person name="Wang L."/>
            <person name="Nong W."/>
            <person name="Wan A.T."/>
            <person name="Shi M."/>
            <person name="Liu X."/>
            <person name="Cao Q."/>
            <person name="Hui J.H.L."/>
            <person name="Sookrung N."/>
            <person name="Leung T.F."/>
            <person name="Tungtrongchitr A."/>
            <person name="Tsui S.K.W."/>
        </authorList>
    </citation>
    <scope>NUCLEOTIDE SEQUENCE [LARGE SCALE GENOMIC DNA]</scope>
    <source>
        <strain evidence="2">PWHHKU_190912</strain>
    </source>
</reference>
<accession>A0ABQ8T4P0</accession>
<evidence type="ECO:0000313" key="2">
    <source>
        <dbReference type="EMBL" id="KAJ4441459.1"/>
    </source>
</evidence>
<organism evidence="2 3">
    <name type="scientific">Periplaneta americana</name>
    <name type="common">American cockroach</name>
    <name type="synonym">Blatta americana</name>
    <dbReference type="NCBI Taxonomy" id="6978"/>
    <lineage>
        <taxon>Eukaryota</taxon>
        <taxon>Metazoa</taxon>
        <taxon>Ecdysozoa</taxon>
        <taxon>Arthropoda</taxon>
        <taxon>Hexapoda</taxon>
        <taxon>Insecta</taxon>
        <taxon>Pterygota</taxon>
        <taxon>Neoptera</taxon>
        <taxon>Polyneoptera</taxon>
        <taxon>Dictyoptera</taxon>
        <taxon>Blattodea</taxon>
        <taxon>Blattoidea</taxon>
        <taxon>Blattidae</taxon>
        <taxon>Blattinae</taxon>
        <taxon>Periplaneta</taxon>
    </lineage>
</organism>
<feature type="region of interest" description="Disordered" evidence="1">
    <location>
        <begin position="146"/>
        <end position="227"/>
    </location>
</feature>
<sequence>MTFLNYGADCCDPPEWSGSERDLAVPKKRRRRTDDDQEVESASLSSRSSSLLQFECLERHCEDVFRASASADPFPPPSPSVASNFSFDSLESQRWRFSASPDSLDSSSDDASSDDTLQHSSWSSRGSFRSSNGRLRSFRSVDSLNLLPRAPATETPRPAPQAPAASKSQRSAENLSEDSGFGDHCVTSSSARGSTVGTIVEDEDSCSSYYSDSSAGSSSETSEHETLKLKRGWGDEEAKFNSSCWQSAPSLLQGEEKKRRVGKGFLAVQSGSQQLSSVPDNLCLCSGDEDVSSTPSWRTCATPL</sequence>
<name>A0ABQ8T4P0_PERAM</name>
<feature type="region of interest" description="Disordered" evidence="1">
    <location>
        <begin position="98"/>
        <end position="133"/>
    </location>
</feature>
<gene>
    <name evidence="2" type="ORF">ANN_11314</name>
</gene>
<evidence type="ECO:0000313" key="3">
    <source>
        <dbReference type="Proteomes" id="UP001148838"/>
    </source>
</evidence>
<dbReference type="EMBL" id="JAJSOF020000015">
    <property type="protein sequence ID" value="KAJ4441459.1"/>
    <property type="molecule type" value="Genomic_DNA"/>
</dbReference>
<evidence type="ECO:0000256" key="1">
    <source>
        <dbReference type="SAM" id="MobiDB-lite"/>
    </source>
</evidence>
<feature type="compositionally biased region" description="Low complexity" evidence="1">
    <location>
        <begin position="120"/>
        <end position="133"/>
    </location>
</feature>
<feature type="compositionally biased region" description="Polar residues" evidence="1">
    <location>
        <begin position="186"/>
        <end position="197"/>
    </location>
</feature>
<keyword evidence="3" id="KW-1185">Reference proteome</keyword>
<feature type="region of interest" description="Disordered" evidence="1">
    <location>
        <begin position="1"/>
        <end position="49"/>
    </location>
</feature>
<dbReference type="Proteomes" id="UP001148838">
    <property type="component" value="Unassembled WGS sequence"/>
</dbReference>